<protein>
    <recommendedName>
        <fullName evidence="10">AGC/PKA protein kinase</fullName>
    </recommendedName>
</protein>
<keyword evidence="5" id="KW-0067">ATP-binding</keyword>
<dbReference type="GO" id="GO:0005524">
    <property type="term" value="F:ATP binding"/>
    <property type="evidence" value="ECO:0007669"/>
    <property type="project" value="UniProtKB-KW"/>
</dbReference>
<dbReference type="PANTHER" id="PTHR24353:SF37">
    <property type="entry name" value="CAMP-DEPENDENT PROTEIN KINASE CATALYTIC SUBUNIT PRKX"/>
    <property type="match status" value="1"/>
</dbReference>
<dbReference type="InterPro" id="IPR000719">
    <property type="entry name" value="Prot_kinase_dom"/>
</dbReference>
<feature type="domain" description="Protein kinase" evidence="6">
    <location>
        <begin position="118"/>
        <end position="415"/>
    </location>
</feature>
<evidence type="ECO:0000256" key="4">
    <source>
        <dbReference type="ARBA" id="ARBA00022777"/>
    </source>
</evidence>
<dbReference type="InterPro" id="IPR008271">
    <property type="entry name" value="Ser/Thr_kinase_AS"/>
</dbReference>
<dbReference type="Pfam" id="PF00069">
    <property type="entry name" value="Pkinase"/>
    <property type="match status" value="1"/>
</dbReference>
<dbReference type="SUPFAM" id="SSF56112">
    <property type="entry name" value="Protein kinase-like (PK-like)"/>
    <property type="match status" value="1"/>
</dbReference>
<organism evidence="8 9">
    <name type="scientific">Aphanomyces astaci</name>
    <name type="common">Crayfish plague agent</name>
    <dbReference type="NCBI Taxonomy" id="112090"/>
    <lineage>
        <taxon>Eukaryota</taxon>
        <taxon>Sar</taxon>
        <taxon>Stramenopiles</taxon>
        <taxon>Oomycota</taxon>
        <taxon>Saprolegniomycetes</taxon>
        <taxon>Saprolegniales</taxon>
        <taxon>Verrucalvaceae</taxon>
        <taxon>Aphanomyces</taxon>
    </lineage>
</organism>
<reference evidence="8 9" key="1">
    <citation type="submission" date="2018-08" db="EMBL/GenBank/DDBJ databases">
        <title>Aphanomyces genome sequencing and annotation.</title>
        <authorList>
            <person name="Minardi D."/>
            <person name="Oidtmann B."/>
            <person name="Van Der Giezen M."/>
            <person name="Studholme D.J."/>
        </authorList>
    </citation>
    <scope>NUCLEOTIDE SEQUENCE [LARGE SCALE GENOMIC DNA]</scope>
    <source>
        <strain evidence="8 9">Da</strain>
    </source>
</reference>
<dbReference type="Proteomes" id="UP000285430">
    <property type="component" value="Unassembled WGS sequence"/>
</dbReference>
<comment type="caution">
    <text evidence="8">The sequence shown here is derived from an EMBL/GenBank/DDBJ whole genome shotgun (WGS) entry which is preliminary data.</text>
</comment>
<dbReference type="PROSITE" id="PS00108">
    <property type="entry name" value="PROTEIN_KINASE_ST"/>
    <property type="match status" value="1"/>
</dbReference>
<dbReference type="PROSITE" id="PS50011">
    <property type="entry name" value="PROTEIN_KINASE_DOM"/>
    <property type="match status" value="1"/>
</dbReference>
<proteinExistence type="predicted"/>
<keyword evidence="2" id="KW-0808">Transferase</keyword>
<dbReference type="AlphaFoldDB" id="A0A3R6YGC6"/>
<feature type="domain" description="AGC-kinase C-terminal" evidence="7">
    <location>
        <begin position="417"/>
        <end position="471"/>
    </location>
</feature>
<dbReference type="InterPro" id="IPR045270">
    <property type="entry name" value="STKc_AGC"/>
</dbReference>
<evidence type="ECO:0000313" key="9">
    <source>
        <dbReference type="Proteomes" id="UP000285430"/>
    </source>
</evidence>
<dbReference type="GO" id="GO:0004674">
    <property type="term" value="F:protein serine/threonine kinase activity"/>
    <property type="evidence" value="ECO:0007669"/>
    <property type="project" value="UniProtKB-KW"/>
</dbReference>
<dbReference type="InterPro" id="IPR000961">
    <property type="entry name" value="AGC-kinase_C"/>
</dbReference>
<evidence type="ECO:0000256" key="3">
    <source>
        <dbReference type="ARBA" id="ARBA00022741"/>
    </source>
</evidence>
<evidence type="ECO:0000259" key="7">
    <source>
        <dbReference type="PROSITE" id="PS51285"/>
    </source>
</evidence>
<dbReference type="FunFam" id="3.30.200.20:FF:000042">
    <property type="entry name" value="Aurora kinase A"/>
    <property type="match status" value="1"/>
</dbReference>
<keyword evidence="3" id="KW-0547">Nucleotide-binding</keyword>
<evidence type="ECO:0000313" key="8">
    <source>
        <dbReference type="EMBL" id="RHZ13586.1"/>
    </source>
</evidence>
<evidence type="ECO:0000256" key="2">
    <source>
        <dbReference type="ARBA" id="ARBA00022679"/>
    </source>
</evidence>
<dbReference type="CDD" id="cd05123">
    <property type="entry name" value="STKc_AGC"/>
    <property type="match status" value="1"/>
</dbReference>
<evidence type="ECO:0000259" key="6">
    <source>
        <dbReference type="PROSITE" id="PS50011"/>
    </source>
</evidence>
<name>A0A3R6YGC6_APHAT</name>
<evidence type="ECO:0000256" key="5">
    <source>
        <dbReference type="ARBA" id="ARBA00022840"/>
    </source>
</evidence>
<dbReference type="Gene3D" id="1.10.510.10">
    <property type="entry name" value="Transferase(Phosphotransferase) domain 1"/>
    <property type="match status" value="1"/>
</dbReference>
<keyword evidence="4" id="KW-0418">Kinase</keyword>
<accession>A0A3R6YGC6</accession>
<dbReference type="VEuPathDB" id="FungiDB:H257_04242"/>
<dbReference type="PROSITE" id="PS51285">
    <property type="entry name" value="AGC_KINASE_CTER"/>
    <property type="match status" value="1"/>
</dbReference>
<sequence>MRAEPIRIVHDLAVQITSSIKLALTQESAATTTTLLGSLKRYFYSMCASLGNVSHALVAATLLPCVVIHTVFSSDNVSTSSHVADDEATPPPPDTCDLLPLKELPLPPFATPLSRPCFDQVAALGAGPFGTVKLVRHKVSGQQFALKIIDKASIPTIKLARQVVRERDIVMSVQHPLVATCFGSFQDDRHVYLVSEYLHGGDLYQHLFDGAAPRALDVAAIRFYAANMVKAVQGLHDQGIVYRDLKMENTMVDATGYIKLIDMGFAKAVDNNGRTLTVCGTPEYMVCRLICCMARSYMQLLCILLTHGPVQAPEILSGQGYGKNIVTYPVSAGALGVVLYEMAMDGDSLFYHDSHARMMARIKAVATVGLPTAPAFDLLDPTLQSFIKGLLAFDPTGRLGCTAAGFSAIEDHPFFHGYIDWAALMAKEVPAPFVPDAPTDRWWHALDEFDDDDPIQSDDVDPKIALVFEGF</sequence>
<keyword evidence="1" id="KW-0723">Serine/threonine-protein kinase</keyword>
<dbReference type="SMART" id="SM00220">
    <property type="entry name" value="S_TKc"/>
    <property type="match status" value="1"/>
</dbReference>
<dbReference type="EMBL" id="QUTH01004496">
    <property type="protein sequence ID" value="RHZ13586.1"/>
    <property type="molecule type" value="Genomic_DNA"/>
</dbReference>
<evidence type="ECO:0000256" key="1">
    <source>
        <dbReference type="ARBA" id="ARBA00022527"/>
    </source>
</evidence>
<evidence type="ECO:0008006" key="10">
    <source>
        <dbReference type="Google" id="ProtNLM"/>
    </source>
</evidence>
<dbReference type="InterPro" id="IPR011009">
    <property type="entry name" value="Kinase-like_dom_sf"/>
</dbReference>
<gene>
    <name evidence="8" type="ORF">DYB37_013283</name>
</gene>
<dbReference type="PANTHER" id="PTHR24353">
    <property type="entry name" value="CYCLIC NUCLEOTIDE-DEPENDENT PROTEIN KINASE"/>
    <property type="match status" value="1"/>
</dbReference>
<dbReference type="Gene3D" id="3.30.200.20">
    <property type="entry name" value="Phosphorylase Kinase, domain 1"/>
    <property type="match status" value="1"/>
</dbReference>